<feature type="transmembrane region" description="Helical" evidence="6">
    <location>
        <begin position="61"/>
        <end position="79"/>
    </location>
</feature>
<name>A0A4P9ZTC1_9FUNG</name>
<dbReference type="EMBL" id="ML002651">
    <property type="protein sequence ID" value="RKP36458.1"/>
    <property type="molecule type" value="Genomic_DNA"/>
</dbReference>
<feature type="chain" id="PRO_5020912261" description="DUF1682-domain-containing protein" evidence="7">
    <location>
        <begin position="28"/>
        <end position="378"/>
    </location>
</feature>
<evidence type="ECO:0000256" key="4">
    <source>
        <dbReference type="ARBA" id="ARBA00023136"/>
    </source>
</evidence>
<dbReference type="Pfam" id="PF07946">
    <property type="entry name" value="CCDC47"/>
    <property type="match status" value="1"/>
</dbReference>
<dbReference type="GO" id="GO:0032469">
    <property type="term" value="P:endoplasmic reticulum calcium ion homeostasis"/>
    <property type="evidence" value="ECO:0007669"/>
    <property type="project" value="InterPro"/>
</dbReference>
<evidence type="ECO:0000256" key="6">
    <source>
        <dbReference type="SAM" id="Phobius"/>
    </source>
</evidence>
<protein>
    <recommendedName>
        <fullName evidence="10">DUF1682-domain-containing protein</fullName>
    </recommendedName>
</protein>
<dbReference type="PANTHER" id="PTHR12883">
    <property type="entry name" value="ADIPOCYTE-SPECIFIC PROTEIN 4-RELATED"/>
    <property type="match status" value="1"/>
</dbReference>
<organism evidence="8 9">
    <name type="scientific">Dimargaris cristalligena</name>
    <dbReference type="NCBI Taxonomy" id="215637"/>
    <lineage>
        <taxon>Eukaryota</taxon>
        <taxon>Fungi</taxon>
        <taxon>Fungi incertae sedis</taxon>
        <taxon>Zoopagomycota</taxon>
        <taxon>Kickxellomycotina</taxon>
        <taxon>Dimargaritomycetes</taxon>
        <taxon>Dimargaritales</taxon>
        <taxon>Dimargaritaceae</taxon>
        <taxon>Dimargaris</taxon>
    </lineage>
</organism>
<evidence type="ECO:0000256" key="1">
    <source>
        <dbReference type="ARBA" id="ARBA00004167"/>
    </source>
</evidence>
<dbReference type="PANTHER" id="PTHR12883:SF0">
    <property type="entry name" value="PAT COMPLEX SUBUNIT CCDC47"/>
    <property type="match status" value="1"/>
</dbReference>
<evidence type="ECO:0000256" key="5">
    <source>
        <dbReference type="SAM" id="MobiDB-lite"/>
    </source>
</evidence>
<proteinExistence type="predicted"/>
<dbReference type="GO" id="GO:0016020">
    <property type="term" value="C:membrane"/>
    <property type="evidence" value="ECO:0007669"/>
    <property type="project" value="UniProtKB-SubCell"/>
</dbReference>
<evidence type="ECO:0008006" key="10">
    <source>
        <dbReference type="Google" id="ProtNLM"/>
    </source>
</evidence>
<dbReference type="STRING" id="215637.A0A4P9ZTC1"/>
<keyword evidence="7" id="KW-0732">Signal</keyword>
<reference evidence="9" key="1">
    <citation type="journal article" date="2018" name="Nat. Microbiol.">
        <title>Leveraging single-cell genomics to expand the fungal tree of life.</title>
        <authorList>
            <person name="Ahrendt S.R."/>
            <person name="Quandt C.A."/>
            <person name="Ciobanu D."/>
            <person name="Clum A."/>
            <person name="Salamov A."/>
            <person name="Andreopoulos B."/>
            <person name="Cheng J.F."/>
            <person name="Woyke T."/>
            <person name="Pelin A."/>
            <person name="Henrissat B."/>
            <person name="Reynolds N.K."/>
            <person name="Benny G.L."/>
            <person name="Smith M.E."/>
            <person name="James T.Y."/>
            <person name="Grigoriev I.V."/>
        </authorList>
    </citation>
    <scope>NUCLEOTIDE SEQUENCE [LARGE SCALE GENOMIC DNA]</scope>
    <source>
        <strain evidence="9">RSA 468</strain>
    </source>
</reference>
<gene>
    <name evidence="8" type="ORF">BJ085DRAFT_39046</name>
</gene>
<evidence type="ECO:0000256" key="7">
    <source>
        <dbReference type="SAM" id="SignalP"/>
    </source>
</evidence>
<dbReference type="InterPro" id="IPR012879">
    <property type="entry name" value="CCDC47"/>
</dbReference>
<keyword evidence="9" id="KW-1185">Reference proteome</keyword>
<dbReference type="Proteomes" id="UP000268162">
    <property type="component" value="Unassembled WGS sequence"/>
</dbReference>
<feature type="compositionally biased region" description="Basic and acidic residues" evidence="5">
    <location>
        <begin position="336"/>
        <end position="346"/>
    </location>
</feature>
<accession>A0A4P9ZTC1</accession>
<evidence type="ECO:0000256" key="2">
    <source>
        <dbReference type="ARBA" id="ARBA00022692"/>
    </source>
</evidence>
<evidence type="ECO:0000313" key="8">
    <source>
        <dbReference type="EMBL" id="RKP36458.1"/>
    </source>
</evidence>
<feature type="signal peptide" evidence="7">
    <location>
        <begin position="1"/>
        <end position="27"/>
    </location>
</feature>
<dbReference type="GO" id="GO:0005783">
    <property type="term" value="C:endoplasmic reticulum"/>
    <property type="evidence" value="ECO:0007669"/>
    <property type="project" value="InterPro"/>
</dbReference>
<feature type="compositionally biased region" description="Basic residues" evidence="5">
    <location>
        <begin position="367"/>
        <end position="378"/>
    </location>
</feature>
<sequence length="378" mass="42997">MGSVWPYLCSLLGLLSALTAYASDASATDKSAARDTSLPFGLSNLLGRQPTSEIDLNLAQFYPECAILIVFALFAACYYKGRQTNRTLAIRVANILKPILDQEFSYVGDGQRFLLQDDPANFVVYGSGRRHCESLHGFLQLRNRHDLIRFVLGWFMPAASDRLQLEIQLRPEEFSGFVYGVAPQRAAKGIRESRWDLKTFTRSTTLPTKGSRKMTQWVESTEHATLFDKAGLPEMVSHRDDVLDELFVTDQPLDKPTELADLPARRTLQAVIRITDSDEAVARAVAFVLALIDYIPTHHAIRAETKTKLIKARAEAIRDLVKAESQVQQERAQQLKAERKKKEADKVSQMTPEAQRKWEEKQQQKEFKRKQSRMVRRK</sequence>
<keyword evidence="3 6" id="KW-1133">Transmembrane helix</keyword>
<evidence type="ECO:0000256" key="3">
    <source>
        <dbReference type="ARBA" id="ARBA00022989"/>
    </source>
</evidence>
<dbReference type="AlphaFoldDB" id="A0A4P9ZTC1"/>
<feature type="compositionally biased region" description="Basic and acidic residues" evidence="5">
    <location>
        <begin position="354"/>
        <end position="366"/>
    </location>
</feature>
<evidence type="ECO:0000313" key="9">
    <source>
        <dbReference type="Proteomes" id="UP000268162"/>
    </source>
</evidence>
<comment type="subcellular location">
    <subcellularLocation>
        <location evidence="1">Membrane</location>
        <topology evidence="1">Single-pass membrane protein</topology>
    </subcellularLocation>
</comment>
<feature type="region of interest" description="Disordered" evidence="5">
    <location>
        <begin position="332"/>
        <end position="378"/>
    </location>
</feature>
<dbReference type="GO" id="GO:0005509">
    <property type="term" value="F:calcium ion binding"/>
    <property type="evidence" value="ECO:0007669"/>
    <property type="project" value="InterPro"/>
</dbReference>
<keyword evidence="4 6" id="KW-0472">Membrane</keyword>
<keyword evidence="2 6" id="KW-0812">Transmembrane</keyword>